<accession>A0A1Y2DIJ1</accession>
<dbReference type="AlphaFoldDB" id="A0A1Y2DIJ1"/>
<reference evidence="1 2" key="1">
    <citation type="submission" date="2016-08" db="EMBL/GenBank/DDBJ databases">
        <title>A Parts List for Fungal Cellulosomes Revealed by Comparative Genomics.</title>
        <authorList>
            <consortium name="DOE Joint Genome Institute"/>
            <person name="Haitjema C.H."/>
            <person name="Gilmore S.P."/>
            <person name="Henske J.K."/>
            <person name="Solomon K.V."/>
            <person name="De Groot R."/>
            <person name="Kuo A."/>
            <person name="Mondo S.J."/>
            <person name="Salamov A.A."/>
            <person name="Labutti K."/>
            <person name="Zhao Z."/>
            <person name="Chiniquy J."/>
            <person name="Barry K."/>
            <person name="Brewer H.M."/>
            <person name="Purvine S.O."/>
            <person name="Wright A.T."/>
            <person name="Boxma B."/>
            <person name="Van Alen T."/>
            <person name="Hackstein J.H."/>
            <person name="Baker S.E."/>
            <person name="Grigoriev I.V."/>
            <person name="O'Malley M.A."/>
        </authorList>
    </citation>
    <scope>NUCLEOTIDE SEQUENCE [LARGE SCALE GENOMIC DNA]</scope>
    <source>
        <strain evidence="1 2">G1</strain>
    </source>
</reference>
<proteinExistence type="predicted"/>
<protein>
    <submittedName>
        <fullName evidence="1">Uncharacterized protein</fullName>
    </submittedName>
</protein>
<keyword evidence="2" id="KW-1185">Reference proteome</keyword>
<name>A0A1Y2DIJ1_9FUNG</name>
<comment type="caution">
    <text evidence="1">The sequence shown here is derived from an EMBL/GenBank/DDBJ whole genome shotgun (WGS) entry which is preliminary data.</text>
</comment>
<gene>
    <name evidence="1" type="ORF">LY90DRAFT_669006</name>
</gene>
<dbReference type="Proteomes" id="UP000193920">
    <property type="component" value="Unassembled WGS sequence"/>
</dbReference>
<dbReference type="OrthoDB" id="2161124at2759"/>
<organism evidence="1 2">
    <name type="scientific">Neocallimastix californiae</name>
    <dbReference type="NCBI Taxonomy" id="1754190"/>
    <lineage>
        <taxon>Eukaryota</taxon>
        <taxon>Fungi</taxon>
        <taxon>Fungi incertae sedis</taxon>
        <taxon>Chytridiomycota</taxon>
        <taxon>Chytridiomycota incertae sedis</taxon>
        <taxon>Neocallimastigomycetes</taxon>
        <taxon>Neocallimastigales</taxon>
        <taxon>Neocallimastigaceae</taxon>
        <taxon>Neocallimastix</taxon>
    </lineage>
</organism>
<evidence type="ECO:0000313" key="1">
    <source>
        <dbReference type="EMBL" id="ORY58635.1"/>
    </source>
</evidence>
<dbReference type="EMBL" id="MCOG01000066">
    <property type="protein sequence ID" value="ORY58635.1"/>
    <property type="molecule type" value="Genomic_DNA"/>
</dbReference>
<evidence type="ECO:0000313" key="2">
    <source>
        <dbReference type="Proteomes" id="UP000193920"/>
    </source>
</evidence>
<sequence>MSSYYSLNERNNIRSKRAYFEDEVQNEINNYIKQKKIKIKGNEDKKQNCNSLNFKQKLLPPSPPLDYIKYQTCYEDENFMNFSLYQFPTNTECISSSNNNQKNCSSQECNIQECNYNISQCNTNVQNKKKYIPKFTIGYRNDCKKCREGIPNHYGHIN</sequence>